<dbReference type="AlphaFoldDB" id="A0A0W1A756"/>
<dbReference type="Pfam" id="PF12796">
    <property type="entry name" value="Ank_2"/>
    <property type="match status" value="1"/>
</dbReference>
<feature type="repeat" description="ANK" evidence="3">
    <location>
        <begin position="453"/>
        <end position="485"/>
    </location>
</feature>
<evidence type="ECO:0000313" key="5">
    <source>
        <dbReference type="Proteomes" id="UP000054729"/>
    </source>
</evidence>
<evidence type="ECO:0000256" key="3">
    <source>
        <dbReference type="PROSITE-ProRule" id="PRU00023"/>
    </source>
</evidence>
<evidence type="ECO:0000256" key="2">
    <source>
        <dbReference type="ARBA" id="ARBA00023043"/>
    </source>
</evidence>
<organism evidence="4 5">
    <name type="scientific">Legionella waltersii</name>
    <dbReference type="NCBI Taxonomy" id="66969"/>
    <lineage>
        <taxon>Bacteria</taxon>
        <taxon>Pseudomonadati</taxon>
        <taxon>Pseudomonadota</taxon>
        <taxon>Gammaproteobacteria</taxon>
        <taxon>Legionellales</taxon>
        <taxon>Legionellaceae</taxon>
        <taxon>Legionella</taxon>
    </lineage>
</organism>
<reference evidence="4 5" key="1">
    <citation type="submission" date="2015-11" db="EMBL/GenBank/DDBJ databases">
        <title>Genomic analysis of 38 Legionella species identifies large and diverse effector repertoires.</title>
        <authorList>
            <person name="Burstein D."/>
            <person name="Amaro F."/>
            <person name="Zusman T."/>
            <person name="Lifshitz Z."/>
            <person name="Cohen O."/>
            <person name="Gilbert J.A."/>
            <person name="Pupko T."/>
            <person name="Shuman H.A."/>
            <person name="Segal G."/>
        </authorList>
    </citation>
    <scope>NUCLEOTIDE SEQUENCE [LARGE SCALE GENOMIC DNA]</scope>
    <source>
        <strain evidence="4 5">ATCC 51914</strain>
    </source>
</reference>
<keyword evidence="1" id="KW-0677">Repeat</keyword>
<dbReference type="InterPro" id="IPR036770">
    <property type="entry name" value="Ankyrin_rpt-contain_sf"/>
</dbReference>
<comment type="caution">
    <text evidence="4">The sequence shown here is derived from an EMBL/GenBank/DDBJ whole genome shotgun (WGS) entry which is preliminary data.</text>
</comment>
<dbReference type="Gene3D" id="1.25.40.20">
    <property type="entry name" value="Ankyrin repeat-containing domain"/>
    <property type="match status" value="1"/>
</dbReference>
<sequence length="543" mass="61217">MLMKYRQRERYKLLIKLIDDMGYETGREGICFGLDFMLTQALLTHQLDVFEERIRYIDQNWEELWDIFCDDELSVADKRKIEDNLVRVPGQKQDVSLTDIKAFFDGVALVLNPDSFSEVLAKSTLFQENNESVITIVESTELKKKGGLYSIGKTIGVYKPDALLDKMDSLKEAIQKTGSEDIVLSIGSREHIITVQYKPSEDKWIFMNANDLFIDGQITETVSSEQIGTKIWTALDRSELISIQIKTTQENYSELVRQNKIDVFDAFKQQHVAEMYTGENLDRLFIEALGHGHPDTAIIFETMIQAGKKFDYIGEYILYAIALNDGAFINRLLDNGAKLAPIRIDKLVDILEFVDDELLIDLMDKGILDQYKATELNDVFSILFSAKKTSALSKMIELVKDPCALQCIVTLPTGETTSFTALTIAIAQKQPDVARSLLKRSLSIEYINKADCSGYTALMYAVQNKDIELVQALVDRGADIHLTNPQGQSAMDMAKQLNASDIVALLDIGKNQATGDTFISLKGRFNQQREDDNLDAPESPKCK</sequence>
<name>A0A0W1A756_9GAMM</name>
<protein>
    <submittedName>
        <fullName evidence="4">Ankyrin repeats (3 copies)</fullName>
    </submittedName>
</protein>
<gene>
    <name evidence="4" type="ORF">Lwal_1939</name>
</gene>
<dbReference type="PANTHER" id="PTHR24173:SF74">
    <property type="entry name" value="ANKYRIN REPEAT DOMAIN-CONTAINING PROTEIN 16"/>
    <property type="match status" value="1"/>
</dbReference>
<dbReference type="EMBL" id="LNZB01000048">
    <property type="protein sequence ID" value="KTD77162.1"/>
    <property type="molecule type" value="Genomic_DNA"/>
</dbReference>
<keyword evidence="2 3" id="KW-0040">ANK repeat</keyword>
<keyword evidence="5" id="KW-1185">Reference proteome</keyword>
<proteinExistence type="predicted"/>
<dbReference type="PROSITE" id="PS50088">
    <property type="entry name" value="ANK_REPEAT"/>
    <property type="match status" value="1"/>
</dbReference>
<dbReference type="SMART" id="SM00248">
    <property type="entry name" value="ANK"/>
    <property type="match status" value="2"/>
</dbReference>
<dbReference type="PANTHER" id="PTHR24173">
    <property type="entry name" value="ANKYRIN REPEAT CONTAINING"/>
    <property type="match status" value="1"/>
</dbReference>
<evidence type="ECO:0000256" key="1">
    <source>
        <dbReference type="ARBA" id="ARBA00022737"/>
    </source>
</evidence>
<dbReference type="PATRIC" id="fig|66969.6.peg.2116"/>
<dbReference type="OrthoDB" id="5653294at2"/>
<evidence type="ECO:0000313" key="4">
    <source>
        <dbReference type="EMBL" id="KTD77162.1"/>
    </source>
</evidence>
<dbReference type="SUPFAM" id="SSF48403">
    <property type="entry name" value="Ankyrin repeat"/>
    <property type="match status" value="1"/>
</dbReference>
<accession>A0A0W1A756</accession>
<dbReference type="STRING" id="66969.Lwal_1939"/>
<dbReference type="Proteomes" id="UP000054729">
    <property type="component" value="Unassembled WGS sequence"/>
</dbReference>
<dbReference type="InterPro" id="IPR002110">
    <property type="entry name" value="Ankyrin_rpt"/>
</dbReference>
<dbReference type="PROSITE" id="PS50297">
    <property type="entry name" value="ANK_REP_REGION"/>
    <property type="match status" value="1"/>
</dbReference>